<name>A0A077ZUD2_STYLE</name>
<dbReference type="InterPro" id="IPR006212">
    <property type="entry name" value="Furin_repeat"/>
</dbReference>
<evidence type="ECO:0000313" key="2">
    <source>
        <dbReference type="Proteomes" id="UP000039865"/>
    </source>
</evidence>
<gene>
    <name evidence="1" type="primary">Contig128.g152</name>
    <name evidence="1" type="ORF">STYLEM_2493</name>
</gene>
<sequence length="987" mass="112418">MVASHAKDNSFRKVGQIPQYPKITFYLIFLCVLNAQLTMNVNSALPQISISVPSAMKQQIRELPMKMTQTTYVVRYFNQINLVPLTSSSLSSDLNCEIFYFENQYNCLICKSGYYLDQNGYFNSTANIYQDICLSSILYQNGVDVIQESILACLDGYVDQQIGKCVANCGVGKYGAVSFGYKSMIESTVCMECDSSCHECTSQFECISCKKGFYLNLEQGKNVGKCELKSGQFESTIYVKTRQKLETETIIDGSINQPYHSLQDALTTAYILGSPYQSAIITILLFSNQSHSMTRYQSNLGIFKNPDKNSQTTKIIIDTIDQVPVIIYYKLRDKVWFLVGGGLTIKNIQFDATDSILDLREQNIDLNLIESEGYECLKDSSKSCCQSVFDFEKKKYVITGQQFCQINELPQCYNLHLFQNQRRKFRIRHLSQQFKPNFRFQKFLAVLINLWNIATNILANSNGGILYIGSNITKLTIEVKDSIFDNIMASNNGSFIYFEENLQEQSQFINLSQNQYMLANYNNQWLQSIDEDNQVRQAFEIFIQSNSEFANITLQYENFNFSSEQSSNVLFFLKRFKALTLKSVDLLNFNKYSIIQALAGKNIEIDQVQLKCQALQFDKTYVSKQHLEDDSVNFIESQFNLQNPTPFVIRNVDIIQVTSSNFQNCYYQQHGGIFNLQNTTLYDAGSIFSFNQAMSGGAVYCEKCHAIFNQTQFSNNFALNGGSISVNGPSNIQFIQNLVQNTYAYNNGGFIYAYTQDLGQGQTQSRILKNFIKPRDMNQNLTQNNSIQNQQEDWVFLRQLITLEGSSLLKITQLSQISQTYAYNRGGAIYVDSKDTIIEIEEIFQQSSRSYKQMGGFIHSENSRSISITRSNFTQYQSISGSFLASVGVDTEVLISTSRFDQNKEFIVPSESEYSQLSQQDSFGAIFVNNAESLLLMNNQFFNNYYSKFGGVIAVINSSFQDIGSTYRNSVAHLGGVIYFFRISNLY</sequence>
<dbReference type="InParanoid" id="A0A077ZUD2"/>
<reference evidence="1 2" key="1">
    <citation type="submission" date="2014-06" db="EMBL/GenBank/DDBJ databases">
        <authorList>
            <person name="Swart Estienne"/>
        </authorList>
    </citation>
    <scope>NUCLEOTIDE SEQUENCE [LARGE SCALE GENOMIC DNA]</scope>
    <source>
        <strain evidence="1 2">130c</strain>
    </source>
</reference>
<proteinExistence type="predicted"/>
<evidence type="ECO:0000313" key="1">
    <source>
        <dbReference type="EMBL" id="CDW73513.1"/>
    </source>
</evidence>
<dbReference type="SMART" id="SM00261">
    <property type="entry name" value="FU"/>
    <property type="match status" value="1"/>
</dbReference>
<keyword evidence="2" id="KW-1185">Reference proteome</keyword>
<dbReference type="AlphaFoldDB" id="A0A077ZUD2"/>
<dbReference type="SUPFAM" id="SSF57184">
    <property type="entry name" value="Growth factor receptor domain"/>
    <property type="match status" value="1"/>
</dbReference>
<protein>
    <submittedName>
        <fullName evidence="1">Uncharacterized protein</fullName>
    </submittedName>
</protein>
<dbReference type="Gene3D" id="2.10.220.10">
    <property type="entry name" value="Hormone Receptor, Insulin-like Growth Factor Receptor 1, Chain A, domain 2"/>
    <property type="match status" value="1"/>
</dbReference>
<dbReference type="Proteomes" id="UP000039865">
    <property type="component" value="Unassembled WGS sequence"/>
</dbReference>
<dbReference type="CDD" id="cd00064">
    <property type="entry name" value="FU"/>
    <property type="match status" value="1"/>
</dbReference>
<organism evidence="1 2">
    <name type="scientific">Stylonychia lemnae</name>
    <name type="common">Ciliate</name>
    <dbReference type="NCBI Taxonomy" id="5949"/>
    <lineage>
        <taxon>Eukaryota</taxon>
        <taxon>Sar</taxon>
        <taxon>Alveolata</taxon>
        <taxon>Ciliophora</taxon>
        <taxon>Intramacronucleata</taxon>
        <taxon>Spirotrichea</taxon>
        <taxon>Stichotrichia</taxon>
        <taxon>Sporadotrichida</taxon>
        <taxon>Oxytrichidae</taxon>
        <taxon>Stylonychinae</taxon>
        <taxon>Stylonychia</taxon>
    </lineage>
</organism>
<accession>A0A077ZUD2</accession>
<dbReference type="EMBL" id="CCKQ01002425">
    <property type="protein sequence ID" value="CDW73513.1"/>
    <property type="molecule type" value="Genomic_DNA"/>
</dbReference>
<dbReference type="OrthoDB" id="10251639at2759"/>
<dbReference type="InterPro" id="IPR009030">
    <property type="entry name" value="Growth_fac_rcpt_cys_sf"/>
</dbReference>